<gene>
    <name evidence="3" type="ORF">J5Y05_09215</name>
</gene>
<reference evidence="3" key="1">
    <citation type="submission" date="2021-04" db="EMBL/GenBank/DDBJ databases">
        <title>Genome seq and assembly of Streptomyces sp. RG38.</title>
        <authorList>
            <person name="Chhetri G."/>
        </authorList>
    </citation>
    <scope>NUCLEOTIDE SEQUENCE</scope>
    <source>
        <strain evidence="3">RG38</strain>
    </source>
</reference>
<accession>A0A940XL51</accession>
<comment type="similarity">
    <text evidence="1">Belongs to the short-chain dehydrogenases/reductases (SDR) family.</text>
</comment>
<name>A0A940XL51_9ACTN</name>
<dbReference type="InterPro" id="IPR036291">
    <property type="entry name" value="NAD(P)-bd_dom_sf"/>
</dbReference>
<dbReference type="Pfam" id="PF00106">
    <property type="entry name" value="adh_short"/>
    <property type="match status" value="1"/>
</dbReference>
<evidence type="ECO:0000313" key="3">
    <source>
        <dbReference type="EMBL" id="MBQ0826685.1"/>
    </source>
</evidence>
<dbReference type="InterPro" id="IPR002347">
    <property type="entry name" value="SDR_fam"/>
</dbReference>
<comment type="caution">
    <text evidence="3">The sequence shown here is derived from an EMBL/GenBank/DDBJ whole genome shotgun (WGS) entry which is preliminary data.</text>
</comment>
<dbReference type="PRINTS" id="PR00081">
    <property type="entry name" value="GDHRDH"/>
</dbReference>
<proteinExistence type="inferred from homology"/>
<evidence type="ECO:0000256" key="2">
    <source>
        <dbReference type="ARBA" id="ARBA00023002"/>
    </source>
</evidence>
<dbReference type="AlphaFoldDB" id="A0A940XL51"/>
<keyword evidence="2" id="KW-0560">Oxidoreductase</keyword>
<dbReference type="InterPro" id="IPR051019">
    <property type="entry name" value="VLCFA-Steroid_DH"/>
</dbReference>
<dbReference type="SUPFAM" id="SSF51735">
    <property type="entry name" value="NAD(P)-binding Rossmann-fold domains"/>
    <property type="match status" value="1"/>
</dbReference>
<dbReference type="Gene3D" id="3.40.50.720">
    <property type="entry name" value="NAD(P)-binding Rossmann-like Domain"/>
    <property type="match status" value="1"/>
</dbReference>
<dbReference type="GO" id="GO:0016491">
    <property type="term" value="F:oxidoreductase activity"/>
    <property type="evidence" value="ECO:0007669"/>
    <property type="project" value="UniProtKB-KW"/>
</dbReference>
<dbReference type="EMBL" id="JAGPNL010000002">
    <property type="protein sequence ID" value="MBQ0826685.1"/>
    <property type="molecule type" value="Genomic_DNA"/>
</dbReference>
<dbReference type="Proteomes" id="UP000677875">
    <property type="component" value="Unassembled WGS sequence"/>
</dbReference>
<organism evidence="3 4">
    <name type="scientific">Streptomyces tagetis</name>
    <dbReference type="NCBI Taxonomy" id="2820809"/>
    <lineage>
        <taxon>Bacteria</taxon>
        <taxon>Bacillati</taxon>
        <taxon>Actinomycetota</taxon>
        <taxon>Actinomycetes</taxon>
        <taxon>Kitasatosporales</taxon>
        <taxon>Streptomycetaceae</taxon>
        <taxon>Streptomyces</taxon>
    </lineage>
</organism>
<sequence>MTDFAQRYGPVAVVTGASSGIGYAFAGQLAGRGLDVVLVARRGDRLRRLAEELRDQYRVRATVVQADLADPAAPARILEAVDGLDVGLLVSNAGFGVKGRFEDTDADVLSSMLAVNCLAPMRLAHALVPRMRLRGRGGVLFTSSVEGLLGCPYSAVYSATKAYTNALGEALWAELEPAGVDVLTLCPGATDTEAPRLQGIDPASLQDLMSPEDVARCALEHLAEGPTYIPSPHYRGNYATLLSMPRREALTMMARSMTK</sequence>
<dbReference type="RefSeq" id="WP_210870191.1">
    <property type="nucleotide sequence ID" value="NZ_JAGPNL010000002.1"/>
</dbReference>
<protein>
    <submittedName>
        <fullName evidence="3">SDR family NAD(P)-dependent oxidoreductase</fullName>
    </submittedName>
</protein>
<dbReference type="PANTHER" id="PTHR43899:SF13">
    <property type="entry name" value="RH59310P"/>
    <property type="match status" value="1"/>
</dbReference>
<keyword evidence="4" id="KW-1185">Reference proteome</keyword>
<dbReference type="PANTHER" id="PTHR43899">
    <property type="entry name" value="RH59310P"/>
    <property type="match status" value="1"/>
</dbReference>
<evidence type="ECO:0000313" key="4">
    <source>
        <dbReference type="Proteomes" id="UP000677875"/>
    </source>
</evidence>
<evidence type="ECO:0000256" key="1">
    <source>
        <dbReference type="ARBA" id="ARBA00006484"/>
    </source>
</evidence>
<dbReference type="PIRSF" id="PIRSF000126">
    <property type="entry name" value="11-beta-HSD1"/>
    <property type="match status" value="1"/>
</dbReference>